<dbReference type="SUPFAM" id="SSF51735">
    <property type="entry name" value="NAD(P)-binding Rossmann-fold domains"/>
    <property type="match status" value="1"/>
</dbReference>
<feature type="domain" description="GFO/IDH/MocA-like oxidoreductase" evidence="3">
    <location>
        <begin position="133"/>
        <end position="260"/>
    </location>
</feature>
<name>A0A1F6CBP9_HANXR</name>
<dbReference type="EMBL" id="MFKF01000321">
    <property type="protein sequence ID" value="OGG46372.1"/>
    <property type="molecule type" value="Genomic_DNA"/>
</dbReference>
<dbReference type="Pfam" id="PF22725">
    <property type="entry name" value="GFO_IDH_MocA_C3"/>
    <property type="match status" value="1"/>
</dbReference>
<dbReference type="AlphaFoldDB" id="A0A1F6CBP9"/>
<dbReference type="InterPro" id="IPR050463">
    <property type="entry name" value="Gfo/Idh/MocA_oxidrdct_glycsds"/>
</dbReference>
<dbReference type="Gene3D" id="3.30.360.10">
    <property type="entry name" value="Dihydrodipicolinate Reductase, domain 2"/>
    <property type="match status" value="1"/>
</dbReference>
<dbReference type="PANTHER" id="PTHR43818:SF11">
    <property type="entry name" value="BCDNA.GH03377"/>
    <property type="match status" value="1"/>
</dbReference>
<dbReference type="SUPFAM" id="SSF55347">
    <property type="entry name" value="Glyceraldehyde-3-phosphate dehydrogenase-like, C-terminal domain"/>
    <property type="match status" value="1"/>
</dbReference>
<gene>
    <name evidence="4" type="ORF">A3F84_03280</name>
</gene>
<evidence type="ECO:0000313" key="5">
    <source>
        <dbReference type="Proteomes" id="UP000178606"/>
    </source>
</evidence>
<keyword evidence="1" id="KW-0560">Oxidoreductase</keyword>
<dbReference type="Proteomes" id="UP000178606">
    <property type="component" value="Unassembled WGS sequence"/>
</dbReference>
<comment type="caution">
    <text evidence="4">The sequence shown here is derived from an EMBL/GenBank/DDBJ whole genome shotgun (WGS) entry which is preliminary data.</text>
</comment>
<organism evidence="4 5">
    <name type="scientific">Handelsmanbacteria sp. (strain RIFCSPLOWO2_12_FULL_64_10)</name>
    <dbReference type="NCBI Taxonomy" id="1817868"/>
    <lineage>
        <taxon>Bacteria</taxon>
        <taxon>Candidatus Handelsmaniibacteriota</taxon>
    </lineage>
</organism>
<evidence type="ECO:0000259" key="2">
    <source>
        <dbReference type="Pfam" id="PF01408"/>
    </source>
</evidence>
<dbReference type="GO" id="GO:0000166">
    <property type="term" value="F:nucleotide binding"/>
    <property type="evidence" value="ECO:0007669"/>
    <property type="project" value="InterPro"/>
</dbReference>
<evidence type="ECO:0000313" key="4">
    <source>
        <dbReference type="EMBL" id="OGG46372.1"/>
    </source>
</evidence>
<dbReference type="InterPro" id="IPR036291">
    <property type="entry name" value="NAD(P)-bd_dom_sf"/>
</dbReference>
<reference evidence="4 5" key="1">
    <citation type="journal article" date="2016" name="Nat. Commun.">
        <title>Thousands of microbial genomes shed light on interconnected biogeochemical processes in an aquifer system.</title>
        <authorList>
            <person name="Anantharaman K."/>
            <person name="Brown C.T."/>
            <person name="Hug L.A."/>
            <person name="Sharon I."/>
            <person name="Castelle C.J."/>
            <person name="Probst A.J."/>
            <person name="Thomas B.C."/>
            <person name="Singh A."/>
            <person name="Wilkins M.J."/>
            <person name="Karaoz U."/>
            <person name="Brodie E.L."/>
            <person name="Williams K.H."/>
            <person name="Hubbard S.S."/>
            <person name="Banfield J.F."/>
        </authorList>
    </citation>
    <scope>NUCLEOTIDE SEQUENCE [LARGE SCALE GENOMIC DNA]</scope>
    <source>
        <strain evidence="5">RIFCSPLOWO2_12_FULL_64_10</strain>
    </source>
</reference>
<dbReference type="GO" id="GO:0016491">
    <property type="term" value="F:oxidoreductase activity"/>
    <property type="evidence" value="ECO:0007669"/>
    <property type="project" value="UniProtKB-KW"/>
</dbReference>
<protein>
    <submittedName>
        <fullName evidence="4">Uncharacterized protein</fullName>
    </submittedName>
</protein>
<dbReference type="InterPro" id="IPR000683">
    <property type="entry name" value="Gfo/Idh/MocA-like_OxRdtase_N"/>
</dbReference>
<proteinExistence type="predicted"/>
<dbReference type="PANTHER" id="PTHR43818">
    <property type="entry name" value="BCDNA.GH03377"/>
    <property type="match status" value="1"/>
</dbReference>
<dbReference type="Gene3D" id="3.40.50.720">
    <property type="entry name" value="NAD(P)-binding Rossmann-like Domain"/>
    <property type="match status" value="1"/>
</dbReference>
<dbReference type="Pfam" id="PF01408">
    <property type="entry name" value="GFO_IDH_MocA"/>
    <property type="match status" value="1"/>
</dbReference>
<sequence length="350" mass="38089">MAKLRLAAMGMAHDHLWSNLKQAQALEGVEVVAGSDPNPALQARFRERTGISGAYAEHEQMLDRERPDAVLVFSSNAEHRELVELAAGRGIHALVEKPMAATLEQADGMVLAARRAGTVLMVNWPTAWSTTLRTAHRLAREGKVGDVWQVKFRGGHCGPDELGCSPEFQGFLFDRHLNGAGALNDYAGYGATLCVWFLGSPNSVAGMAGRLLKTHLAVDDNAVLLLRYPRALCILEMTWTEAVAHRPAHDLIVYGTQGTMVVPMSPREGNVRVYTREDKEGTEVATDPLPAGATNGPECFVKAIREGQWPEGICSPDLSWQAQEIMEAGLISARSGTAIALPLEDHLFRH</sequence>
<feature type="domain" description="Gfo/Idh/MocA-like oxidoreductase N-terminal" evidence="2">
    <location>
        <begin position="13"/>
        <end position="123"/>
    </location>
</feature>
<dbReference type="InterPro" id="IPR055170">
    <property type="entry name" value="GFO_IDH_MocA-like_dom"/>
</dbReference>
<accession>A0A1F6CBP9</accession>
<evidence type="ECO:0000259" key="3">
    <source>
        <dbReference type="Pfam" id="PF22725"/>
    </source>
</evidence>
<evidence type="ECO:0000256" key="1">
    <source>
        <dbReference type="ARBA" id="ARBA00023002"/>
    </source>
</evidence>